<sequence>MKTVNALAGTFAALALAACAVGTTRAADGDTPGTGPGGWFRDCNIVEDVDRPNREVTDEYVDCSRNAGDTEEETGPVPASTAVREEADTVPTPTAVREAFPARHHEYR</sequence>
<evidence type="ECO:0000313" key="3">
    <source>
        <dbReference type="EMBL" id="NKY15635.1"/>
    </source>
</evidence>
<dbReference type="PROSITE" id="PS51257">
    <property type="entry name" value="PROKAR_LIPOPROTEIN"/>
    <property type="match status" value="1"/>
</dbReference>
<keyword evidence="2" id="KW-0732">Signal</keyword>
<accession>A0AA44DG31</accession>
<evidence type="ECO:0000256" key="1">
    <source>
        <dbReference type="SAM" id="MobiDB-lite"/>
    </source>
</evidence>
<evidence type="ECO:0008006" key="5">
    <source>
        <dbReference type="Google" id="ProtNLM"/>
    </source>
</evidence>
<keyword evidence="4" id="KW-1185">Reference proteome</keyword>
<feature type="region of interest" description="Disordered" evidence="1">
    <location>
        <begin position="64"/>
        <end position="108"/>
    </location>
</feature>
<feature type="signal peptide" evidence="2">
    <location>
        <begin position="1"/>
        <end position="26"/>
    </location>
</feature>
<dbReference type="RefSeq" id="WP_168439815.1">
    <property type="nucleotide sequence ID" value="NZ_JAAXOU010000200.1"/>
</dbReference>
<proteinExistence type="predicted"/>
<dbReference type="Proteomes" id="UP000570003">
    <property type="component" value="Unassembled WGS sequence"/>
</dbReference>
<gene>
    <name evidence="3" type="ORF">HGA06_16190</name>
</gene>
<evidence type="ECO:0000313" key="4">
    <source>
        <dbReference type="Proteomes" id="UP000570003"/>
    </source>
</evidence>
<evidence type="ECO:0000256" key="2">
    <source>
        <dbReference type="SAM" id="SignalP"/>
    </source>
</evidence>
<dbReference type="AlphaFoldDB" id="A0AA44DG31"/>
<dbReference type="EMBL" id="JAAXOU010000200">
    <property type="protein sequence ID" value="NKY15635.1"/>
    <property type="molecule type" value="Genomic_DNA"/>
</dbReference>
<organism evidence="3 4">
    <name type="scientific">Streptomyces somaliensis (strain ATCC 33201 / DSM 40738 / JCM 12659 / KCTC 9044 / NCTC 11332 / NRRL B-12077 / IP 733)</name>
    <dbReference type="NCBI Taxonomy" id="1134445"/>
    <lineage>
        <taxon>Bacteria</taxon>
        <taxon>Bacillati</taxon>
        <taxon>Actinomycetota</taxon>
        <taxon>Actinomycetes</taxon>
        <taxon>Kitasatosporales</taxon>
        <taxon>Streptomycetaceae</taxon>
        <taxon>Streptomyces</taxon>
    </lineage>
</organism>
<comment type="caution">
    <text evidence="3">The sequence shown here is derived from an EMBL/GenBank/DDBJ whole genome shotgun (WGS) entry which is preliminary data.</text>
</comment>
<feature type="chain" id="PRO_5041218772" description="Lipoprotein" evidence="2">
    <location>
        <begin position="27"/>
        <end position="108"/>
    </location>
</feature>
<protein>
    <recommendedName>
        <fullName evidence="5">Lipoprotein</fullName>
    </recommendedName>
</protein>
<name>A0AA44DG31_STRE0</name>
<reference evidence="3 4" key="1">
    <citation type="submission" date="2020-04" db="EMBL/GenBank/DDBJ databases">
        <title>MicrobeNet Type strains.</title>
        <authorList>
            <person name="Nicholson A.C."/>
        </authorList>
    </citation>
    <scope>NUCLEOTIDE SEQUENCE [LARGE SCALE GENOMIC DNA]</scope>
    <source>
        <strain evidence="3 4">DSM 40738</strain>
    </source>
</reference>